<feature type="chain" id="PRO_5046752407" evidence="1">
    <location>
        <begin position="28"/>
        <end position="540"/>
    </location>
</feature>
<dbReference type="InterPro" id="IPR011044">
    <property type="entry name" value="Quino_amine_DH_bsu"/>
</dbReference>
<keyword evidence="1" id="KW-0732">Signal</keyword>
<proteinExistence type="predicted"/>
<accession>A0ABV8IU64</accession>
<dbReference type="PANTHER" id="PTHR47197:SF3">
    <property type="entry name" value="DIHYDRO-HEME D1 DEHYDROGENASE"/>
    <property type="match status" value="1"/>
</dbReference>
<dbReference type="RefSeq" id="WP_378067486.1">
    <property type="nucleotide sequence ID" value="NZ_JBHSBL010000015.1"/>
</dbReference>
<dbReference type="Gene3D" id="2.130.10.10">
    <property type="entry name" value="YVTN repeat-like/Quinoprotein amine dehydrogenase"/>
    <property type="match status" value="2"/>
</dbReference>
<feature type="signal peptide" evidence="1">
    <location>
        <begin position="1"/>
        <end position="27"/>
    </location>
</feature>
<dbReference type="InterPro" id="IPR015943">
    <property type="entry name" value="WD40/YVTN_repeat-like_dom_sf"/>
</dbReference>
<evidence type="ECO:0000313" key="3">
    <source>
        <dbReference type="Proteomes" id="UP001595867"/>
    </source>
</evidence>
<keyword evidence="3" id="KW-1185">Reference proteome</keyword>
<dbReference type="Proteomes" id="UP001595867">
    <property type="component" value="Unassembled WGS sequence"/>
</dbReference>
<protein>
    <submittedName>
        <fullName evidence="2">Uncharacterized protein</fullName>
    </submittedName>
</protein>
<organism evidence="2 3">
    <name type="scientific">Actinoplanes subglobosus</name>
    <dbReference type="NCBI Taxonomy" id="1547892"/>
    <lineage>
        <taxon>Bacteria</taxon>
        <taxon>Bacillati</taxon>
        <taxon>Actinomycetota</taxon>
        <taxon>Actinomycetes</taxon>
        <taxon>Micromonosporales</taxon>
        <taxon>Micromonosporaceae</taxon>
        <taxon>Actinoplanes</taxon>
    </lineage>
</organism>
<name>A0ABV8IU64_9ACTN</name>
<dbReference type="PANTHER" id="PTHR47197">
    <property type="entry name" value="PROTEIN NIRF"/>
    <property type="match status" value="1"/>
</dbReference>
<dbReference type="EMBL" id="JBHSBL010000015">
    <property type="protein sequence ID" value="MFC4066520.1"/>
    <property type="molecule type" value="Genomic_DNA"/>
</dbReference>
<evidence type="ECO:0000313" key="2">
    <source>
        <dbReference type="EMBL" id="MFC4066520.1"/>
    </source>
</evidence>
<reference evidence="3" key="1">
    <citation type="journal article" date="2019" name="Int. J. Syst. Evol. Microbiol.">
        <title>The Global Catalogue of Microorganisms (GCM) 10K type strain sequencing project: providing services to taxonomists for standard genome sequencing and annotation.</title>
        <authorList>
            <consortium name="The Broad Institute Genomics Platform"/>
            <consortium name="The Broad Institute Genome Sequencing Center for Infectious Disease"/>
            <person name="Wu L."/>
            <person name="Ma J."/>
        </authorList>
    </citation>
    <scope>NUCLEOTIDE SEQUENCE [LARGE SCALE GENOMIC DNA]</scope>
    <source>
        <strain evidence="3">TBRC 5832</strain>
    </source>
</reference>
<evidence type="ECO:0000256" key="1">
    <source>
        <dbReference type="SAM" id="SignalP"/>
    </source>
</evidence>
<dbReference type="SUPFAM" id="SSF50969">
    <property type="entry name" value="YVTN repeat-like/Quinoprotein amine dehydrogenase"/>
    <property type="match status" value="1"/>
</dbReference>
<sequence length="540" mass="55086">MFPRCSAAAVTLIAATLLPSAPVSADAATTPVPTAVTTLTAPKAMAAANGKLFVSDGNSVVVLGTDGVTTKTLTGMFGAADIEVSATGDRVYVALSQAGAIAVIDTGTLTEVGRWTTGVCPVNLAFAGTRLFYGTGCEKNHKGGIASVDATTGGDPQTVTGTYYTAPLLAGAGNTLFAGETGLSPATVHTFRVDGSALTPLAETEAGSNLGGISINRDGTKVATASGAPYHLAQYDAATLSPAGTFDTGPYPRTVAYSHDGTRLGGGISAHGDGNVRAFDVSTGGSILSGDAHPKSAYNQPDPIEGTLTWSLDDRRLYTLLDESDNGKHTYWLATGFEQVTAPATTTTKLKVTAPAKYGAKVRASATVSGLAGVPVRFVRTGPGASATATATTNGSGTATATLGSSAGGTITAYYDGDATHAASSASATYKAPTRARIKLTGQYKTVKKVAHFHKISDVHAQISVTAPAPDRKVTVRLQRKSGSKWQTVQTVPATMPDSGVDNYTLIKAQKNVQFRFTVRFGGDTYGKASSANSGAVIIK</sequence>
<dbReference type="InterPro" id="IPR051200">
    <property type="entry name" value="Host-pathogen_enzymatic-act"/>
</dbReference>
<gene>
    <name evidence="2" type="ORF">ACFO0C_16415</name>
</gene>
<comment type="caution">
    <text evidence="2">The sequence shown here is derived from an EMBL/GenBank/DDBJ whole genome shotgun (WGS) entry which is preliminary data.</text>
</comment>